<protein>
    <submittedName>
        <fullName evidence="1">Putative signal peptide protein</fullName>
    </submittedName>
</protein>
<evidence type="ECO:0000313" key="1">
    <source>
        <dbReference type="EMBL" id="KNZ50403.1"/>
    </source>
</evidence>
<dbReference type="OrthoDB" id="10551136at2759"/>
<dbReference type="VEuPathDB" id="FungiDB:VP01_4442g1"/>
<organism evidence="1 2">
    <name type="scientific">Puccinia sorghi</name>
    <dbReference type="NCBI Taxonomy" id="27349"/>
    <lineage>
        <taxon>Eukaryota</taxon>
        <taxon>Fungi</taxon>
        <taxon>Dikarya</taxon>
        <taxon>Basidiomycota</taxon>
        <taxon>Pucciniomycotina</taxon>
        <taxon>Pucciniomycetes</taxon>
        <taxon>Pucciniales</taxon>
        <taxon>Pucciniaceae</taxon>
        <taxon>Puccinia</taxon>
    </lineage>
</organism>
<gene>
    <name evidence="1" type="ORF">VP01_4442g1</name>
</gene>
<keyword evidence="2" id="KW-1185">Reference proteome</keyword>
<comment type="caution">
    <text evidence="1">The sequence shown here is derived from an EMBL/GenBank/DDBJ whole genome shotgun (WGS) entry which is preliminary data.</text>
</comment>
<reference evidence="1 2" key="1">
    <citation type="submission" date="2015-08" db="EMBL/GenBank/DDBJ databases">
        <title>Next Generation Sequencing and Analysis of the Genome of Puccinia sorghi L Schw, the Causal Agent of Maize Common Rust.</title>
        <authorList>
            <person name="Rochi L."/>
            <person name="Burguener G."/>
            <person name="Darino M."/>
            <person name="Turjanski A."/>
            <person name="Kreff E."/>
            <person name="Dieguez M.J."/>
            <person name="Sacco F."/>
        </authorList>
    </citation>
    <scope>NUCLEOTIDE SEQUENCE [LARGE SCALE GENOMIC DNA]</scope>
    <source>
        <strain evidence="1 2">RO10H11247</strain>
    </source>
</reference>
<dbReference type="AlphaFoldDB" id="A0A0L6UPE9"/>
<proteinExistence type="predicted"/>
<evidence type="ECO:0000313" key="2">
    <source>
        <dbReference type="Proteomes" id="UP000037035"/>
    </source>
</evidence>
<name>A0A0L6UPE9_9BASI</name>
<dbReference type="EMBL" id="LAVV01009549">
    <property type="protein sequence ID" value="KNZ50403.1"/>
    <property type="molecule type" value="Genomic_DNA"/>
</dbReference>
<accession>A0A0L6UPE9</accession>
<dbReference type="Proteomes" id="UP000037035">
    <property type="component" value="Unassembled WGS sequence"/>
</dbReference>
<sequence length="166" mass="18415">MIAWLCIVASCQEEAYGITEELEVGPNGLLTKAQLKHALDKCRTTGSFQANFTQPQKVQFMDFLSTSLGYGKPVLVNTCQELDGALIASDDASKAQLKKLKKIKGLKPGLTNFAPSKQFADIIMVDPSSFTQDLLPFLDFIGHEDHTLVNFMVKENPEGDFKKDHY</sequence>